<name>A0A815KNJ0_9BILA</name>
<evidence type="ECO:0000313" key="2">
    <source>
        <dbReference type="Proteomes" id="UP000663864"/>
    </source>
</evidence>
<evidence type="ECO:0000313" key="1">
    <source>
        <dbReference type="EMBL" id="CAF1398133.1"/>
    </source>
</evidence>
<accession>A0A815KNJ0</accession>
<comment type="caution">
    <text evidence="1">The sequence shown here is derived from an EMBL/GenBank/DDBJ whole genome shotgun (WGS) entry which is preliminary data.</text>
</comment>
<gene>
    <name evidence="1" type="ORF">ZHD862_LOCUS32982</name>
</gene>
<dbReference type="EMBL" id="CAJNOT010003737">
    <property type="protein sequence ID" value="CAF1398133.1"/>
    <property type="molecule type" value="Genomic_DNA"/>
</dbReference>
<sequence>MVDYFHLFKIKKNVNYSFLRIGGGEYQLYPTSWKLMRDGTKDALSIRNWIARNFEKNSFVGFYPQLVSINQWKRMEINT</sequence>
<dbReference type="Proteomes" id="UP000663864">
    <property type="component" value="Unassembled WGS sequence"/>
</dbReference>
<dbReference type="AlphaFoldDB" id="A0A815KNJ0"/>
<organism evidence="1 2">
    <name type="scientific">Rotaria sordida</name>
    <dbReference type="NCBI Taxonomy" id="392033"/>
    <lineage>
        <taxon>Eukaryota</taxon>
        <taxon>Metazoa</taxon>
        <taxon>Spiralia</taxon>
        <taxon>Gnathifera</taxon>
        <taxon>Rotifera</taxon>
        <taxon>Eurotatoria</taxon>
        <taxon>Bdelloidea</taxon>
        <taxon>Philodinida</taxon>
        <taxon>Philodinidae</taxon>
        <taxon>Rotaria</taxon>
    </lineage>
</organism>
<dbReference type="InterPro" id="IPR029149">
    <property type="entry name" value="Creatin/AminoP/Spt16_N"/>
</dbReference>
<reference evidence="1" key="1">
    <citation type="submission" date="2021-02" db="EMBL/GenBank/DDBJ databases">
        <authorList>
            <person name="Nowell W R."/>
        </authorList>
    </citation>
    <scope>NUCLEOTIDE SEQUENCE</scope>
</reference>
<proteinExistence type="predicted"/>
<protein>
    <submittedName>
        <fullName evidence="1">Uncharacterized protein</fullName>
    </submittedName>
</protein>
<dbReference type="Gene3D" id="3.40.350.10">
    <property type="entry name" value="Creatinase/prolidase N-terminal domain"/>
    <property type="match status" value="1"/>
</dbReference>